<dbReference type="InterPro" id="IPR000847">
    <property type="entry name" value="LysR_HTH_N"/>
</dbReference>
<keyword evidence="4" id="KW-0804">Transcription</keyword>
<comment type="similarity">
    <text evidence="1">Belongs to the LysR transcriptional regulatory family.</text>
</comment>
<dbReference type="FunFam" id="1.10.10.10:FF:000001">
    <property type="entry name" value="LysR family transcriptional regulator"/>
    <property type="match status" value="1"/>
</dbReference>
<dbReference type="InterPro" id="IPR036388">
    <property type="entry name" value="WH-like_DNA-bd_sf"/>
</dbReference>
<dbReference type="InterPro" id="IPR036390">
    <property type="entry name" value="WH_DNA-bd_sf"/>
</dbReference>
<dbReference type="GO" id="GO:0032993">
    <property type="term" value="C:protein-DNA complex"/>
    <property type="evidence" value="ECO:0007669"/>
    <property type="project" value="TreeGrafter"/>
</dbReference>
<evidence type="ECO:0000313" key="6">
    <source>
        <dbReference type="EMBL" id="GIM80946.1"/>
    </source>
</evidence>
<feature type="domain" description="HTH lysR-type" evidence="5">
    <location>
        <begin position="1"/>
        <end position="58"/>
    </location>
</feature>
<dbReference type="RefSeq" id="WP_213001824.1">
    <property type="nucleotide sequence ID" value="NZ_BAAATW010000020.1"/>
</dbReference>
<organism evidence="6 7">
    <name type="scientific">Winogradskya consettensis</name>
    <dbReference type="NCBI Taxonomy" id="113560"/>
    <lineage>
        <taxon>Bacteria</taxon>
        <taxon>Bacillati</taxon>
        <taxon>Actinomycetota</taxon>
        <taxon>Actinomycetes</taxon>
        <taxon>Micromonosporales</taxon>
        <taxon>Micromonosporaceae</taxon>
        <taxon>Winogradskya</taxon>
    </lineage>
</organism>
<dbReference type="PANTHER" id="PTHR30346:SF0">
    <property type="entry name" value="HCA OPERON TRANSCRIPTIONAL ACTIVATOR HCAR"/>
    <property type="match status" value="1"/>
</dbReference>
<dbReference type="AlphaFoldDB" id="A0A919T0W7"/>
<comment type="caution">
    <text evidence="6">The sequence shown here is derived from an EMBL/GenBank/DDBJ whole genome shotgun (WGS) entry which is preliminary data.</text>
</comment>
<protein>
    <submittedName>
        <fullName evidence="6">LysR family transcriptional regulator</fullName>
    </submittedName>
</protein>
<dbReference type="SUPFAM" id="SSF53850">
    <property type="entry name" value="Periplasmic binding protein-like II"/>
    <property type="match status" value="1"/>
</dbReference>
<keyword evidence="3" id="KW-0238">DNA-binding</keyword>
<evidence type="ECO:0000256" key="2">
    <source>
        <dbReference type="ARBA" id="ARBA00023015"/>
    </source>
</evidence>
<evidence type="ECO:0000259" key="5">
    <source>
        <dbReference type="PROSITE" id="PS50931"/>
    </source>
</evidence>
<dbReference type="Gene3D" id="1.10.10.10">
    <property type="entry name" value="Winged helix-like DNA-binding domain superfamily/Winged helix DNA-binding domain"/>
    <property type="match status" value="1"/>
</dbReference>
<evidence type="ECO:0000256" key="4">
    <source>
        <dbReference type="ARBA" id="ARBA00023163"/>
    </source>
</evidence>
<dbReference type="Proteomes" id="UP000680865">
    <property type="component" value="Unassembled WGS sequence"/>
</dbReference>
<dbReference type="PANTHER" id="PTHR30346">
    <property type="entry name" value="TRANSCRIPTIONAL DUAL REGULATOR HCAR-RELATED"/>
    <property type="match status" value="1"/>
</dbReference>
<dbReference type="GO" id="GO:0003677">
    <property type="term" value="F:DNA binding"/>
    <property type="evidence" value="ECO:0007669"/>
    <property type="project" value="UniProtKB-KW"/>
</dbReference>
<evidence type="ECO:0000256" key="1">
    <source>
        <dbReference type="ARBA" id="ARBA00009437"/>
    </source>
</evidence>
<dbReference type="Pfam" id="PF03466">
    <property type="entry name" value="LysR_substrate"/>
    <property type="match status" value="1"/>
</dbReference>
<dbReference type="PRINTS" id="PR00039">
    <property type="entry name" value="HTHLYSR"/>
</dbReference>
<dbReference type="Gene3D" id="3.40.190.10">
    <property type="entry name" value="Periplasmic binding protein-like II"/>
    <property type="match status" value="2"/>
</dbReference>
<dbReference type="SUPFAM" id="SSF46785">
    <property type="entry name" value="Winged helix' DNA-binding domain"/>
    <property type="match status" value="1"/>
</dbReference>
<reference evidence="6" key="1">
    <citation type="submission" date="2021-03" db="EMBL/GenBank/DDBJ databases">
        <title>Whole genome shotgun sequence of Actinoplanes consettensis NBRC 14913.</title>
        <authorList>
            <person name="Komaki H."/>
            <person name="Tamura T."/>
        </authorList>
    </citation>
    <scope>NUCLEOTIDE SEQUENCE</scope>
    <source>
        <strain evidence="6">NBRC 14913</strain>
    </source>
</reference>
<dbReference type="CDD" id="cd08414">
    <property type="entry name" value="PBP2_LTTR_aromatics_like"/>
    <property type="match status" value="1"/>
</dbReference>
<keyword evidence="7" id="KW-1185">Reference proteome</keyword>
<dbReference type="GO" id="GO:0003700">
    <property type="term" value="F:DNA-binding transcription factor activity"/>
    <property type="evidence" value="ECO:0007669"/>
    <property type="project" value="InterPro"/>
</dbReference>
<dbReference type="Pfam" id="PF00126">
    <property type="entry name" value="HTH_1"/>
    <property type="match status" value="1"/>
</dbReference>
<gene>
    <name evidence="6" type="ORF">Aco04nite_73820</name>
</gene>
<proteinExistence type="inferred from homology"/>
<dbReference type="EMBL" id="BOQP01000045">
    <property type="protein sequence ID" value="GIM80946.1"/>
    <property type="molecule type" value="Genomic_DNA"/>
</dbReference>
<dbReference type="InterPro" id="IPR005119">
    <property type="entry name" value="LysR_subst-bd"/>
</dbReference>
<evidence type="ECO:0000256" key="3">
    <source>
        <dbReference type="ARBA" id="ARBA00023125"/>
    </source>
</evidence>
<name>A0A919T0W7_9ACTN</name>
<sequence length="312" mass="32675">MELRELRVFLAVVAEGSLSAAARRLRLSQPAVSQTLTAIERETGLDLLVRSSTGVRPTEAGTVLAAEARAVLARYDQALTAVGRFATAEDTALRIGMPLELPPDLLPGALQALAETHPGTRTEVRHLSSAAQLDALRDGDLDVGLVRSRPADRELDAAVVVEERLGVLLTEASLLAALNAGSTAALAAGFATGPVSGGEVRLDRLAGLEWAGFPRADSPVWFDEIAAVLRSHGLNPGPAAGPGQSLIAEVKFATVSSGQAFAFAPENWSQPLPGGVVWAALAGAPLVRRTWAVWAADSRRRDLARLISRLGA</sequence>
<evidence type="ECO:0000313" key="7">
    <source>
        <dbReference type="Proteomes" id="UP000680865"/>
    </source>
</evidence>
<dbReference type="PROSITE" id="PS50931">
    <property type="entry name" value="HTH_LYSR"/>
    <property type="match status" value="1"/>
</dbReference>
<accession>A0A919T0W7</accession>
<keyword evidence="2" id="KW-0805">Transcription regulation</keyword>